<evidence type="ECO:0000313" key="5">
    <source>
        <dbReference type="Proteomes" id="UP000031368"/>
    </source>
</evidence>
<evidence type="ECO:0000256" key="2">
    <source>
        <dbReference type="ARBA" id="ARBA00008520"/>
    </source>
</evidence>
<comment type="similarity">
    <text evidence="2">Belongs to the bacterial solute-binding protein 1 family.</text>
</comment>
<organism evidence="4 5">
    <name type="scientific">Rhizobium gallicum bv. gallicum R602sp</name>
    <dbReference type="NCBI Taxonomy" id="1041138"/>
    <lineage>
        <taxon>Bacteria</taxon>
        <taxon>Pseudomonadati</taxon>
        <taxon>Pseudomonadota</taxon>
        <taxon>Alphaproteobacteria</taxon>
        <taxon>Hyphomicrobiales</taxon>
        <taxon>Rhizobiaceae</taxon>
        <taxon>Rhizobium/Agrobacterium group</taxon>
        <taxon>Rhizobium</taxon>
    </lineage>
</organism>
<dbReference type="PANTHER" id="PTHR43649">
    <property type="entry name" value="ARABINOSE-BINDING PROTEIN-RELATED"/>
    <property type="match status" value="1"/>
</dbReference>
<evidence type="ECO:0000256" key="3">
    <source>
        <dbReference type="ARBA" id="ARBA00022764"/>
    </source>
</evidence>
<evidence type="ECO:0000313" key="4">
    <source>
        <dbReference type="EMBL" id="AJD44904.1"/>
    </source>
</evidence>
<dbReference type="PANTHER" id="PTHR43649:SF12">
    <property type="entry name" value="DIACETYLCHITOBIOSE BINDING PROTEIN DASA"/>
    <property type="match status" value="1"/>
</dbReference>
<proteinExistence type="inferred from homology"/>
<geneLocation type="plasmid" evidence="4 5">
    <name>pRgalR602c</name>
</geneLocation>
<evidence type="ECO:0000256" key="1">
    <source>
        <dbReference type="ARBA" id="ARBA00004418"/>
    </source>
</evidence>
<dbReference type="KEGG" id="rga:RGR602_PC00870"/>
<keyword evidence="4" id="KW-0614">Plasmid</keyword>
<dbReference type="RefSeq" id="WP_040115197.1">
    <property type="nucleotide sequence ID" value="NZ_CP006880.1"/>
</dbReference>
<gene>
    <name evidence="4" type="ORF">RGR602_PC00870</name>
</gene>
<dbReference type="CDD" id="cd13585">
    <property type="entry name" value="PBP2_TMBP_like"/>
    <property type="match status" value="1"/>
</dbReference>
<accession>A0A0B4XA84</accession>
<dbReference type="HOGENOM" id="CLU_031285_10_5_5"/>
<dbReference type="AlphaFoldDB" id="A0A0B4XA84"/>
<dbReference type="InterPro" id="IPR050490">
    <property type="entry name" value="Bact_solute-bd_prot1"/>
</dbReference>
<dbReference type="EMBL" id="CP006880">
    <property type="protein sequence ID" value="AJD44904.1"/>
    <property type="molecule type" value="Genomic_DNA"/>
</dbReference>
<dbReference type="Proteomes" id="UP000031368">
    <property type="component" value="Plasmid pRgalR602c"/>
</dbReference>
<dbReference type="InterPro" id="IPR006059">
    <property type="entry name" value="SBP"/>
</dbReference>
<dbReference type="GO" id="GO:0042597">
    <property type="term" value="C:periplasmic space"/>
    <property type="evidence" value="ECO:0007669"/>
    <property type="project" value="UniProtKB-SubCell"/>
</dbReference>
<dbReference type="SUPFAM" id="SSF53850">
    <property type="entry name" value="Periplasmic binding protein-like II"/>
    <property type="match status" value="1"/>
</dbReference>
<reference evidence="4 5" key="1">
    <citation type="submission" date="2013-11" db="EMBL/GenBank/DDBJ databases">
        <title>Complete genome sequence of Rhizobium gallicum bv. gallicum R602.</title>
        <authorList>
            <person name="Bustos P."/>
            <person name="Santamaria R.I."/>
            <person name="Lozano L."/>
            <person name="Acosta J.L."/>
            <person name="Ormeno-Orrillo E."/>
            <person name="Rogel M.A."/>
            <person name="Romero D."/>
            <person name="Cevallos M.A."/>
            <person name="Martinez-Romero E."/>
            <person name="Gonzalez V."/>
        </authorList>
    </citation>
    <scope>NUCLEOTIDE SEQUENCE [LARGE SCALE GENOMIC DNA]</scope>
    <source>
        <strain evidence="4 5">R602</strain>
        <plasmid evidence="4 5">pRgalR602c</plasmid>
    </source>
</reference>
<sequence length="427" mass="45994">MNYHRTLKSAVVALAVAVPLAIVLPWGGIANAQDAVNLRMTIWSANEAHLKLFNEIAAGFKKDHPNVTVTFESLPFDTYTTALTTQIAGGNAPDMAWIFETSAYDFVNSGALYPLTDTLKATQGYNLDEVSATATERWTKDGKFYAYPFSTSPFAMFVNNDVIKAAGAKTPAELIVAGQWTWDNAIATASAVGQNGKGGLIVRDFNYQIWQNLASIWNGWGASPWSDDGKTCTMTEKPMVDALTFIHEAIFKKKAIPGPGENVDFFAGNAAMTITQISRASLLPKDKPFSWDLVPLPKGPAGDYALIGQAGIGVMQTGKNAKTAAEFVAYMTSPENSAKLSQFFPSARKSLLNAEVLKTTNPLLSQEQIDKVVISGIVTGKVIPGHTGFAQIQQAVRSGLDAVWRPDADIPGTLQKICGQIGPLLKR</sequence>
<dbReference type="Pfam" id="PF01547">
    <property type="entry name" value="SBP_bac_1"/>
    <property type="match status" value="1"/>
</dbReference>
<keyword evidence="3" id="KW-0574">Periplasm</keyword>
<keyword evidence="5" id="KW-1185">Reference proteome</keyword>
<comment type="subcellular location">
    <subcellularLocation>
        <location evidence="1">Periplasm</location>
    </subcellularLocation>
</comment>
<protein>
    <submittedName>
        <fullName evidence="4">Sugar ABC transporter substrate-binding protein</fullName>
    </submittedName>
</protein>
<name>A0A0B4XA84_9HYPH</name>
<dbReference type="Gene3D" id="3.40.190.10">
    <property type="entry name" value="Periplasmic binding protein-like II"/>
    <property type="match status" value="1"/>
</dbReference>